<evidence type="ECO:0000313" key="1">
    <source>
        <dbReference type="EMBL" id="KAF5819358.1"/>
    </source>
</evidence>
<proteinExistence type="predicted"/>
<organism evidence="1 2">
    <name type="scientific">Helianthus annuus</name>
    <name type="common">Common sunflower</name>
    <dbReference type="NCBI Taxonomy" id="4232"/>
    <lineage>
        <taxon>Eukaryota</taxon>
        <taxon>Viridiplantae</taxon>
        <taxon>Streptophyta</taxon>
        <taxon>Embryophyta</taxon>
        <taxon>Tracheophyta</taxon>
        <taxon>Spermatophyta</taxon>
        <taxon>Magnoliopsida</taxon>
        <taxon>eudicotyledons</taxon>
        <taxon>Gunneridae</taxon>
        <taxon>Pentapetalae</taxon>
        <taxon>asterids</taxon>
        <taxon>campanulids</taxon>
        <taxon>Asterales</taxon>
        <taxon>Asteraceae</taxon>
        <taxon>Asteroideae</taxon>
        <taxon>Heliantheae alliance</taxon>
        <taxon>Heliantheae</taxon>
        <taxon>Helianthus</taxon>
    </lineage>
</organism>
<name>A0A9K3JPI4_HELAN</name>
<dbReference type="AlphaFoldDB" id="A0A9K3JPI4"/>
<accession>A0A9K3JPI4</accession>
<reference evidence="1" key="1">
    <citation type="journal article" date="2017" name="Nature">
        <title>The sunflower genome provides insights into oil metabolism, flowering and Asterid evolution.</title>
        <authorList>
            <person name="Badouin H."/>
            <person name="Gouzy J."/>
            <person name="Grassa C.J."/>
            <person name="Murat F."/>
            <person name="Staton S.E."/>
            <person name="Cottret L."/>
            <person name="Lelandais-Briere C."/>
            <person name="Owens G.L."/>
            <person name="Carrere S."/>
            <person name="Mayjonade B."/>
            <person name="Legrand L."/>
            <person name="Gill N."/>
            <person name="Kane N.C."/>
            <person name="Bowers J.E."/>
            <person name="Hubner S."/>
            <person name="Bellec A."/>
            <person name="Berard A."/>
            <person name="Berges H."/>
            <person name="Blanchet N."/>
            <person name="Boniface M.C."/>
            <person name="Brunel D."/>
            <person name="Catrice O."/>
            <person name="Chaidir N."/>
            <person name="Claudel C."/>
            <person name="Donnadieu C."/>
            <person name="Faraut T."/>
            <person name="Fievet G."/>
            <person name="Helmstetter N."/>
            <person name="King M."/>
            <person name="Knapp S.J."/>
            <person name="Lai Z."/>
            <person name="Le Paslier M.C."/>
            <person name="Lippi Y."/>
            <person name="Lorenzon L."/>
            <person name="Mandel J.R."/>
            <person name="Marage G."/>
            <person name="Marchand G."/>
            <person name="Marquand E."/>
            <person name="Bret-Mestries E."/>
            <person name="Morien E."/>
            <person name="Nambeesan S."/>
            <person name="Nguyen T."/>
            <person name="Pegot-Espagnet P."/>
            <person name="Pouilly N."/>
            <person name="Raftis F."/>
            <person name="Sallet E."/>
            <person name="Schiex T."/>
            <person name="Thomas J."/>
            <person name="Vandecasteele C."/>
            <person name="Vares D."/>
            <person name="Vear F."/>
            <person name="Vautrin S."/>
            <person name="Crespi M."/>
            <person name="Mangin B."/>
            <person name="Burke J.M."/>
            <person name="Salse J."/>
            <person name="Munos S."/>
            <person name="Vincourt P."/>
            <person name="Rieseberg L.H."/>
            <person name="Langlade N.B."/>
        </authorList>
    </citation>
    <scope>NUCLEOTIDE SEQUENCE</scope>
    <source>
        <tissue evidence="1">Leaves</tissue>
    </source>
</reference>
<sequence>MVIPKIVMCVVFCPNRLTMMKNNQNNWIRKQHKSPTHGATGI</sequence>
<evidence type="ECO:0000313" key="2">
    <source>
        <dbReference type="Proteomes" id="UP000215914"/>
    </source>
</evidence>
<dbReference type="Gramene" id="mRNA:HanXRQr2_Chr02g0076701">
    <property type="protein sequence ID" value="mRNA:HanXRQr2_Chr02g0076701"/>
    <property type="gene ID" value="HanXRQr2_Chr02g0076701"/>
</dbReference>
<dbReference type="EMBL" id="MNCJ02000317">
    <property type="protein sequence ID" value="KAF5819358.1"/>
    <property type="molecule type" value="Genomic_DNA"/>
</dbReference>
<gene>
    <name evidence="1" type="ORF">HanXRQr2_Chr02g0076701</name>
</gene>
<dbReference type="Proteomes" id="UP000215914">
    <property type="component" value="Unassembled WGS sequence"/>
</dbReference>
<reference evidence="1" key="2">
    <citation type="submission" date="2020-06" db="EMBL/GenBank/DDBJ databases">
        <title>Helianthus annuus Genome sequencing and assembly Release 2.</title>
        <authorList>
            <person name="Gouzy J."/>
            <person name="Langlade N."/>
            <person name="Munos S."/>
        </authorList>
    </citation>
    <scope>NUCLEOTIDE SEQUENCE</scope>
    <source>
        <tissue evidence="1">Leaves</tissue>
    </source>
</reference>
<keyword evidence="2" id="KW-1185">Reference proteome</keyword>
<protein>
    <submittedName>
        <fullName evidence="1">Uncharacterized protein</fullName>
    </submittedName>
</protein>
<comment type="caution">
    <text evidence="1">The sequence shown here is derived from an EMBL/GenBank/DDBJ whole genome shotgun (WGS) entry which is preliminary data.</text>
</comment>